<feature type="compositionally biased region" description="Basic and acidic residues" evidence="1">
    <location>
        <begin position="76"/>
        <end position="97"/>
    </location>
</feature>
<feature type="region of interest" description="Disordered" evidence="1">
    <location>
        <begin position="296"/>
        <end position="318"/>
    </location>
</feature>
<keyword evidence="4" id="KW-1185">Reference proteome</keyword>
<feature type="region of interest" description="Disordered" evidence="1">
    <location>
        <begin position="32"/>
        <end position="56"/>
    </location>
</feature>
<dbReference type="EMBL" id="JADBGQ010000010">
    <property type="protein sequence ID" value="KAG5375051.1"/>
    <property type="molecule type" value="Genomic_DNA"/>
</dbReference>
<feature type="region of interest" description="Disordered" evidence="1">
    <location>
        <begin position="75"/>
        <end position="180"/>
    </location>
</feature>
<name>A0ABQ7KPK2_BRACM</name>
<dbReference type="Pfam" id="PF13456">
    <property type="entry name" value="RVT_3"/>
    <property type="match status" value="1"/>
</dbReference>
<feature type="domain" description="RNase H type-1" evidence="2">
    <location>
        <begin position="372"/>
        <end position="472"/>
    </location>
</feature>
<gene>
    <name evidence="3" type="primary">A10g501090.1_BraROA</name>
    <name evidence="3" type="ORF">IGI04_039647</name>
</gene>
<dbReference type="InterPro" id="IPR036397">
    <property type="entry name" value="RNaseH_sf"/>
</dbReference>
<evidence type="ECO:0000256" key="1">
    <source>
        <dbReference type="SAM" id="MobiDB-lite"/>
    </source>
</evidence>
<evidence type="ECO:0000313" key="4">
    <source>
        <dbReference type="Proteomes" id="UP000823674"/>
    </source>
</evidence>
<feature type="compositionally biased region" description="Polar residues" evidence="1">
    <location>
        <begin position="38"/>
        <end position="49"/>
    </location>
</feature>
<organism evidence="3 4">
    <name type="scientific">Brassica rapa subsp. trilocularis</name>
    <dbReference type="NCBI Taxonomy" id="1813537"/>
    <lineage>
        <taxon>Eukaryota</taxon>
        <taxon>Viridiplantae</taxon>
        <taxon>Streptophyta</taxon>
        <taxon>Embryophyta</taxon>
        <taxon>Tracheophyta</taxon>
        <taxon>Spermatophyta</taxon>
        <taxon>Magnoliopsida</taxon>
        <taxon>eudicotyledons</taxon>
        <taxon>Gunneridae</taxon>
        <taxon>Pentapetalae</taxon>
        <taxon>rosids</taxon>
        <taxon>malvids</taxon>
        <taxon>Brassicales</taxon>
        <taxon>Brassicaceae</taxon>
        <taxon>Brassiceae</taxon>
        <taxon>Brassica</taxon>
    </lineage>
</organism>
<sequence>MRSLSHHKSAHMADIKGKGIQYDDDEPILLTADDDGQLNHQPSQGGNKISNDRSHMSHDMRSRLAGYKGSYAVRGELTENKHGRDEYRSWHGKETYQPRHQNVNRHADRIVRTRDDISNRYGNSRSRYGPYDRKKDLTLREKQRENKPWKKDNDSLPHEPNSIGNSRYAGNDVTTEGERDSYADLTSKDGTVVTMHQRRKIASTIVTPSRALVQSTENVTYRSQGLARTISFSPTASVVKEDAMVIEALSGMDITAGQDDGATEAESKDDDLLGLDLMEMEAEKNQTNTAERVQEVALSHDRHRSKKSGTKSGTKRNVPLGVQSKMSQLLRRGSPAARSGRHSRVGHHALEEWRRQHNLNSAKQVEELKEKDSLGQTQLMGMRNLSRRETSLHSEVEALRWAMDSMLLHSSCQSFGTDCKDLIAMIREPQAWPSLATELEAIKTLQLCFPEFKISHIPRAQNGISDSLAKSARSFYRKLCYIGCFIPVWLPRPSQVL</sequence>
<dbReference type="Gene3D" id="3.30.420.10">
    <property type="entry name" value="Ribonuclease H-like superfamily/Ribonuclease H"/>
    <property type="match status" value="1"/>
</dbReference>
<evidence type="ECO:0000313" key="3">
    <source>
        <dbReference type="EMBL" id="KAG5375051.1"/>
    </source>
</evidence>
<feature type="compositionally biased region" description="Basic and acidic residues" evidence="1">
    <location>
        <begin position="105"/>
        <end position="118"/>
    </location>
</feature>
<dbReference type="InterPro" id="IPR044730">
    <property type="entry name" value="RNase_H-like_dom_plant"/>
</dbReference>
<evidence type="ECO:0000259" key="2">
    <source>
        <dbReference type="Pfam" id="PF13456"/>
    </source>
</evidence>
<dbReference type="CDD" id="cd06222">
    <property type="entry name" value="RNase_H_like"/>
    <property type="match status" value="1"/>
</dbReference>
<dbReference type="InterPro" id="IPR002156">
    <property type="entry name" value="RNaseH_domain"/>
</dbReference>
<proteinExistence type="predicted"/>
<protein>
    <recommendedName>
        <fullName evidence="2">RNase H type-1 domain-containing protein</fullName>
    </recommendedName>
</protein>
<feature type="compositionally biased region" description="Basic and acidic residues" evidence="1">
    <location>
        <begin position="130"/>
        <end position="157"/>
    </location>
</feature>
<accession>A0ABQ7KPK2</accession>
<comment type="caution">
    <text evidence="3">The sequence shown here is derived from an EMBL/GenBank/DDBJ whole genome shotgun (WGS) entry which is preliminary data.</text>
</comment>
<dbReference type="Proteomes" id="UP000823674">
    <property type="component" value="Chromosome A10"/>
</dbReference>
<reference evidence="3 4" key="1">
    <citation type="submission" date="2021-03" db="EMBL/GenBank/DDBJ databases">
        <authorList>
            <person name="King G.J."/>
            <person name="Bancroft I."/>
            <person name="Baten A."/>
            <person name="Bloomfield J."/>
            <person name="Borpatragohain P."/>
            <person name="He Z."/>
            <person name="Irish N."/>
            <person name="Irwin J."/>
            <person name="Liu K."/>
            <person name="Mauleon R.P."/>
            <person name="Moore J."/>
            <person name="Morris R."/>
            <person name="Ostergaard L."/>
            <person name="Wang B."/>
            <person name="Wells R."/>
        </authorList>
    </citation>
    <scope>NUCLEOTIDE SEQUENCE [LARGE SCALE GENOMIC DNA]</scope>
    <source>
        <strain evidence="3">R-o-18</strain>
        <tissue evidence="3">Leaf</tissue>
    </source>
</reference>